<keyword evidence="2" id="KW-1185">Reference proteome</keyword>
<evidence type="ECO:0000313" key="1">
    <source>
        <dbReference type="EMBL" id="OWZ16302.1"/>
    </source>
</evidence>
<name>A0A225WFK1_9STRA</name>
<organism evidence="1 2">
    <name type="scientific">Phytophthora megakarya</name>
    <dbReference type="NCBI Taxonomy" id="4795"/>
    <lineage>
        <taxon>Eukaryota</taxon>
        <taxon>Sar</taxon>
        <taxon>Stramenopiles</taxon>
        <taxon>Oomycota</taxon>
        <taxon>Peronosporomycetes</taxon>
        <taxon>Peronosporales</taxon>
        <taxon>Peronosporaceae</taxon>
        <taxon>Phytophthora</taxon>
    </lineage>
</organism>
<sequence length="233" mass="26556">MAYLPSDYETVYFGLVTIGDSTDKRRCGFRPSRSQEDVHNAITAPTYIGKDADTFLDHVRISKATKFLAHPAVTPRLYDIEFGPCDLSILHFPRFDLDDQISRQKQNKINMRNYSTKVELPDIPANPQFNQLVESLGVLLSYAREFFNTTTQALVVSAKEFGERLEDFAPWTSQETKILAYWFSNVFAAYRLAVYQDQIPAQQSNLASTCTILNCPDYCLKLLVSGNVYRQIP</sequence>
<dbReference type="Proteomes" id="UP000198211">
    <property type="component" value="Unassembled WGS sequence"/>
</dbReference>
<protein>
    <submittedName>
        <fullName evidence="1">Uncharacterized protein</fullName>
    </submittedName>
</protein>
<gene>
    <name evidence="1" type="ORF">PHMEG_0009923</name>
</gene>
<dbReference type="OrthoDB" id="126298at2759"/>
<comment type="caution">
    <text evidence="1">The sequence shown here is derived from an EMBL/GenBank/DDBJ whole genome shotgun (WGS) entry which is preliminary data.</text>
</comment>
<dbReference type="AlphaFoldDB" id="A0A225WFK1"/>
<accession>A0A225WFK1</accession>
<proteinExistence type="predicted"/>
<dbReference type="EMBL" id="NBNE01000957">
    <property type="protein sequence ID" value="OWZ16302.1"/>
    <property type="molecule type" value="Genomic_DNA"/>
</dbReference>
<evidence type="ECO:0000313" key="2">
    <source>
        <dbReference type="Proteomes" id="UP000198211"/>
    </source>
</evidence>
<reference evidence="2" key="1">
    <citation type="submission" date="2017-03" db="EMBL/GenBank/DDBJ databases">
        <title>Phytopthora megakarya and P. palmivora, two closely related causual agents of cacao black pod achieved similar genome size and gene model numbers by different mechanisms.</title>
        <authorList>
            <person name="Ali S."/>
            <person name="Shao J."/>
            <person name="Larry D.J."/>
            <person name="Kronmiller B."/>
            <person name="Shen D."/>
            <person name="Strem M.D."/>
            <person name="Melnick R.L."/>
            <person name="Guiltinan M.J."/>
            <person name="Tyler B.M."/>
            <person name="Meinhardt L.W."/>
            <person name="Bailey B.A."/>
        </authorList>
    </citation>
    <scope>NUCLEOTIDE SEQUENCE [LARGE SCALE GENOMIC DNA]</scope>
    <source>
        <strain evidence="2">zdho120</strain>
    </source>
</reference>